<dbReference type="Proteomes" id="UP000268162">
    <property type="component" value="Unassembled WGS sequence"/>
</dbReference>
<feature type="region of interest" description="Disordered" evidence="1">
    <location>
        <begin position="1"/>
        <end position="42"/>
    </location>
</feature>
<keyword evidence="3" id="KW-1185">Reference proteome</keyword>
<organism evidence="2 3">
    <name type="scientific">Dimargaris cristalligena</name>
    <dbReference type="NCBI Taxonomy" id="215637"/>
    <lineage>
        <taxon>Eukaryota</taxon>
        <taxon>Fungi</taxon>
        <taxon>Fungi incertae sedis</taxon>
        <taxon>Zoopagomycota</taxon>
        <taxon>Kickxellomycotina</taxon>
        <taxon>Dimargaritomycetes</taxon>
        <taxon>Dimargaritales</taxon>
        <taxon>Dimargaritaceae</taxon>
        <taxon>Dimargaris</taxon>
    </lineage>
</organism>
<proteinExistence type="predicted"/>
<evidence type="ECO:0000313" key="2">
    <source>
        <dbReference type="EMBL" id="RKP37389.1"/>
    </source>
</evidence>
<dbReference type="EMBL" id="ML002502">
    <property type="protein sequence ID" value="RKP37389.1"/>
    <property type="molecule type" value="Genomic_DNA"/>
</dbReference>
<sequence>MNVDGPSSTNLGQRKHSSKAGVSASTAQASKGSRKDRTAAANTTTVVKRYQSMANNARNIVPPPHDPPSCVNIRSPEPQLDYADLADCSKSAVNVKNLLKIRAPPVQPALSYRDNLLTRAWFPVDEQDTSSSDDSLVFTQRSGGAISPDGCYFSSTPRFYR</sequence>
<protein>
    <submittedName>
        <fullName evidence="2">Uncharacterized protein</fullName>
    </submittedName>
</protein>
<evidence type="ECO:0000313" key="3">
    <source>
        <dbReference type="Proteomes" id="UP000268162"/>
    </source>
</evidence>
<name>A0A4V1J506_9FUNG</name>
<accession>A0A4V1J506</accession>
<evidence type="ECO:0000256" key="1">
    <source>
        <dbReference type="SAM" id="MobiDB-lite"/>
    </source>
</evidence>
<feature type="compositionally biased region" description="Polar residues" evidence="1">
    <location>
        <begin position="1"/>
        <end position="12"/>
    </location>
</feature>
<gene>
    <name evidence="2" type="ORF">BJ085DRAFT_41286</name>
</gene>
<dbReference type="AlphaFoldDB" id="A0A4V1J506"/>
<reference evidence="3" key="1">
    <citation type="journal article" date="2018" name="Nat. Microbiol.">
        <title>Leveraging single-cell genomics to expand the fungal tree of life.</title>
        <authorList>
            <person name="Ahrendt S.R."/>
            <person name="Quandt C.A."/>
            <person name="Ciobanu D."/>
            <person name="Clum A."/>
            <person name="Salamov A."/>
            <person name="Andreopoulos B."/>
            <person name="Cheng J.F."/>
            <person name="Woyke T."/>
            <person name="Pelin A."/>
            <person name="Henrissat B."/>
            <person name="Reynolds N.K."/>
            <person name="Benny G.L."/>
            <person name="Smith M.E."/>
            <person name="James T.Y."/>
            <person name="Grigoriev I.V."/>
        </authorList>
    </citation>
    <scope>NUCLEOTIDE SEQUENCE [LARGE SCALE GENOMIC DNA]</scope>
    <source>
        <strain evidence="3">RSA 468</strain>
    </source>
</reference>